<name>A0A377J4H9_9HELI</name>
<evidence type="ECO:0000259" key="2">
    <source>
        <dbReference type="Pfam" id="PF13180"/>
    </source>
</evidence>
<evidence type="ECO:0000259" key="3">
    <source>
        <dbReference type="Pfam" id="PF24314"/>
    </source>
</evidence>
<organism evidence="4 5">
    <name type="scientific">Helicobacter canis</name>
    <dbReference type="NCBI Taxonomy" id="29419"/>
    <lineage>
        <taxon>Bacteria</taxon>
        <taxon>Pseudomonadati</taxon>
        <taxon>Campylobacterota</taxon>
        <taxon>Epsilonproteobacteria</taxon>
        <taxon>Campylobacterales</taxon>
        <taxon>Helicobacteraceae</taxon>
        <taxon>Helicobacter</taxon>
    </lineage>
</organism>
<dbReference type="EMBL" id="UGHV01000001">
    <property type="protein sequence ID" value="STO97229.1"/>
    <property type="molecule type" value="Genomic_DNA"/>
</dbReference>
<dbReference type="InterPro" id="IPR055911">
    <property type="entry name" value="DUF7488"/>
</dbReference>
<dbReference type="Pfam" id="PF13180">
    <property type="entry name" value="PDZ_2"/>
    <property type="match status" value="1"/>
</dbReference>
<evidence type="ECO:0000256" key="1">
    <source>
        <dbReference type="SAM" id="Phobius"/>
    </source>
</evidence>
<dbReference type="SUPFAM" id="SSF50156">
    <property type="entry name" value="PDZ domain-like"/>
    <property type="match status" value="1"/>
</dbReference>
<keyword evidence="1" id="KW-0472">Membrane</keyword>
<feature type="domain" description="DUF7488" evidence="3">
    <location>
        <begin position="61"/>
        <end position="204"/>
    </location>
</feature>
<keyword evidence="1" id="KW-0812">Transmembrane</keyword>
<proteinExistence type="predicted"/>
<protein>
    <submittedName>
        <fullName evidence="4">Periplasmic protein</fullName>
    </submittedName>
</protein>
<dbReference type="Gene3D" id="2.30.42.10">
    <property type="match status" value="1"/>
</dbReference>
<keyword evidence="1" id="KW-1133">Transmembrane helix</keyword>
<reference evidence="4 5" key="1">
    <citation type="submission" date="2018-06" db="EMBL/GenBank/DDBJ databases">
        <authorList>
            <consortium name="Pathogen Informatics"/>
            <person name="Doyle S."/>
        </authorList>
    </citation>
    <scope>NUCLEOTIDE SEQUENCE [LARGE SCALE GENOMIC DNA]</scope>
    <source>
        <strain evidence="4 5">NCTC12410</strain>
    </source>
</reference>
<evidence type="ECO:0000313" key="5">
    <source>
        <dbReference type="Proteomes" id="UP000254841"/>
    </source>
</evidence>
<feature type="domain" description="PDZ" evidence="2">
    <location>
        <begin position="211"/>
        <end position="296"/>
    </location>
</feature>
<dbReference type="InterPro" id="IPR001478">
    <property type="entry name" value="PDZ"/>
</dbReference>
<sequence>MDNWDKIDINHHTASFTHFLCYNYPNPQNIKVELMKTSLSLRTIPIISLLLGFIYSGAYGLDYSACRAYYKQATSVVDSTRIYSVLYQNKPHLIAFSPSPLRSSRIIKHDPFTGLYLFSGKLAKSYRLKPLDTFAHTLPLAGVNATQAIAGSITNFEKGIFDLGKFSTTLPKDSVISTICYQSYGISAYGQYFIPKILIDRFLSPKGGQYGDIGVRVSANIQSVRDQHPKGVIIEQVDVFFPHKPLLPKDRILSINGHAITSLADFEWLVADLEPRSKAQVKFVRNGRVLEAAVQVDRRYGGGILRDTFFERYGVIIDKDFVIRSIGKPLPFALSQLSVGDKFIWIDKTPIKKDSDFWHFRQLFSQAGLRGQVELLLLHDGVEIFLRSPLR</sequence>
<dbReference type="Proteomes" id="UP000254841">
    <property type="component" value="Unassembled WGS sequence"/>
</dbReference>
<dbReference type="Pfam" id="PF24314">
    <property type="entry name" value="DUF7488"/>
    <property type="match status" value="1"/>
</dbReference>
<dbReference type="InterPro" id="IPR036034">
    <property type="entry name" value="PDZ_sf"/>
</dbReference>
<feature type="transmembrane region" description="Helical" evidence="1">
    <location>
        <begin position="39"/>
        <end position="61"/>
    </location>
</feature>
<gene>
    <name evidence="4" type="ORF">NCTC12410_01054</name>
</gene>
<dbReference type="OrthoDB" id="5338305at2"/>
<evidence type="ECO:0000313" key="4">
    <source>
        <dbReference type="EMBL" id="STO97229.1"/>
    </source>
</evidence>
<dbReference type="AlphaFoldDB" id="A0A377J4H9"/>
<accession>A0A377J4H9</accession>